<dbReference type="EMBL" id="BGZK01001996">
    <property type="protein sequence ID" value="GBP89365.1"/>
    <property type="molecule type" value="Genomic_DNA"/>
</dbReference>
<proteinExistence type="predicted"/>
<accession>A0A4C1ZRX9</accession>
<feature type="region of interest" description="Disordered" evidence="1">
    <location>
        <begin position="97"/>
        <end position="120"/>
    </location>
</feature>
<reference evidence="2 3" key="1">
    <citation type="journal article" date="2019" name="Commun. Biol.">
        <title>The bagworm genome reveals a unique fibroin gene that provides high tensile strength.</title>
        <authorList>
            <person name="Kono N."/>
            <person name="Nakamura H."/>
            <person name="Ohtoshi R."/>
            <person name="Tomita M."/>
            <person name="Numata K."/>
            <person name="Arakawa K."/>
        </authorList>
    </citation>
    <scope>NUCLEOTIDE SEQUENCE [LARGE SCALE GENOMIC DNA]</scope>
</reference>
<evidence type="ECO:0000313" key="2">
    <source>
        <dbReference type="EMBL" id="GBP89365.1"/>
    </source>
</evidence>
<evidence type="ECO:0000256" key="1">
    <source>
        <dbReference type="SAM" id="MobiDB-lite"/>
    </source>
</evidence>
<organism evidence="2 3">
    <name type="scientific">Eumeta variegata</name>
    <name type="common">Bagworm moth</name>
    <name type="synonym">Eumeta japonica</name>
    <dbReference type="NCBI Taxonomy" id="151549"/>
    <lineage>
        <taxon>Eukaryota</taxon>
        <taxon>Metazoa</taxon>
        <taxon>Ecdysozoa</taxon>
        <taxon>Arthropoda</taxon>
        <taxon>Hexapoda</taxon>
        <taxon>Insecta</taxon>
        <taxon>Pterygota</taxon>
        <taxon>Neoptera</taxon>
        <taxon>Endopterygota</taxon>
        <taxon>Lepidoptera</taxon>
        <taxon>Glossata</taxon>
        <taxon>Ditrysia</taxon>
        <taxon>Tineoidea</taxon>
        <taxon>Psychidae</taxon>
        <taxon>Oiketicinae</taxon>
        <taxon>Eumeta</taxon>
    </lineage>
</organism>
<comment type="caution">
    <text evidence="2">The sequence shown here is derived from an EMBL/GenBank/DDBJ whole genome shotgun (WGS) entry which is preliminary data.</text>
</comment>
<protein>
    <submittedName>
        <fullName evidence="2">Uncharacterized protein</fullName>
    </submittedName>
</protein>
<sequence length="158" mass="17975">MEICPARSCRVRIARARAGCGFVKRQYRLLLRDELHDQALTKDTSSRSLDGGLEGGDRQDINPRLAMRNLTDFQQNPKIIPDSVNQLQVSELNTCHGKIDRERKNKRRERGRGKKKEKAKAIAPAHRATLRAGRNKGCAGDFLRRRSQFGLFFGTRSD</sequence>
<dbReference type="Proteomes" id="UP000299102">
    <property type="component" value="Unassembled WGS sequence"/>
</dbReference>
<dbReference type="AlphaFoldDB" id="A0A4C1ZRX9"/>
<gene>
    <name evidence="2" type="ORF">EVAR_66653_1</name>
</gene>
<name>A0A4C1ZRX9_EUMVA</name>
<keyword evidence="3" id="KW-1185">Reference proteome</keyword>
<feature type="compositionally biased region" description="Basic residues" evidence="1">
    <location>
        <begin position="104"/>
        <end position="118"/>
    </location>
</feature>
<feature type="region of interest" description="Disordered" evidence="1">
    <location>
        <begin position="42"/>
        <end position="61"/>
    </location>
</feature>
<evidence type="ECO:0000313" key="3">
    <source>
        <dbReference type="Proteomes" id="UP000299102"/>
    </source>
</evidence>